<keyword evidence="2" id="KW-1185">Reference proteome</keyword>
<evidence type="ECO:0000313" key="1">
    <source>
        <dbReference type="EMBL" id="GLD49790.1"/>
    </source>
</evidence>
<organism evidence="1 2">
    <name type="scientific">Lates japonicus</name>
    <name type="common">Japanese lates</name>
    <dbReference type="NCBI Taxonomy" id="270547"/>
    <lineage>
        <taxon>Eukaryota</taxon>
        <taxon>Metazoa</taxon>
        <taxon>Chordata</taxon>
        <taxon>Craniata</taxon>
        <taxon>Vertebrata</taxon>
        <taxon>Euteleostomi</taxon>
        <taxon>Actinopterygii</taxon>
        <taxon>Neopterygii</taxon>
        <taxon>Teleostei</taxon>
        <taxon>Neoteleostei</taxon>
        <taxon>Acanthomorphata</taxon>
        <taxon>Carangaria</taxon>
        <taxon>Carangaria incertae sedis</taxon>
        <taxon>Centropomidae</taxon>
        <taxon>Lates</taxon>
    </lineage>
</organism>
<dbReference type="AlphaFoldDB" id="A0AAD3M9S1"/>
<dbReference type="Proteomes" id="UP001279410">
    <property type="component" value="Unassembled WGS sequence"/>
</dbReference>
<comment type="caution">
    <text evidence="1">The sequence shown here is derived from an EMBL/GenBank/DDBJ whole genome shotgun (WGS) entry which is preliminary data.</text>
</comment>
<dbReference type="InterPro" id="IPR038765">
    <property type="entry name" value="Papain-like_cys_pep_sf"/>
</dbReference>
<accession>A0AAD3M9S1</accession>
<dbReference type="SUPFAM" id="SSF54001">
    <property type="entry name" value="Cysteine proteinases"/>
    <property type="match status" value="1"/>
</dbReference>
<reference evidence="1" key="1">
    <citation type="submission" date="2022-08" db="EMBL/GenBank/DDBJ databases">
        <title>Genome sequencing of akame (Lates japonicus).</title>
        <authorList>
            <person name="Hashiguchi Y."/>
            <person name="Takahashi H."/>
        </authorList>
    </citation>
    <scope>NUCLEOTIDE SEQUENCE</scope>
    <source>
        <strain evidence="1">Kochi</strain>
    </source>
</reference>
<proteinExistence type="predicted"/>
<name>A0AAD3M9S1_LATJO</name>
<protein>
    <submittedName>
        <fullName evidence="1">Ubiquitin carboxyl-terminal hydrolase 37-like protein</fullName>
    </submittedName>
</protein>
<dbReference type="EMBL" id="BRZM01000008">
    <property type="protein sequence ID" value="GLD49790.1"/>
    <property type="molecule type" value="Genomic_DNA"/>
</dbReference>
<evidence type="ECO:0000313" key="2">
    <source>
        <dbReference type="Proteomes" id="UP001279410"/>
    </source>
</evidence>
<dbReference type="GO" id="GO:0016787">
    <property type="term" value="F:hydrolase activity"/>
    <property type="evidence" value="ECO:0007669"/>
    <property type="project" value="UniProtKB-KW"/>
</dbReference>
<sequence length="132" mass="14972">MAVHTIRRSPTQWVCGRKYLTTQQSCLPQSAQKGFPNLEQICYMSSALHSLLTLSHFVQEFNNQEKVWSSHPDSQLIRRSTSCTLTQMLSLFGFSINSYRCMQVGVRCFSNNKAEKNSVQAALYMPTSPPTC</sequence>
<gene>
    <name evidence="1" type="ORF">AKAME5_000338900</name>
</gene>
<keyword evidence="1" id="KW-0378">Hydrolase</keyword>